<sequence>AAVLAPACAPTRSRGSPAPAAFRADGTGRQDAGVRPRGHGSLRAPPPDRLRGSARPRRRARRAAGAARRGRRGAWRGVGRRGLRGAPGPRPRRGARRGTRRGGAPRRGPPARVRRRLVGSSTTAGASTSGTPWRLSTTYPEHLAWYREAELKHCRVAMLAFVGFIAPDGFRIPIPQLEDPELNLYNAHGKLIGPGLGEGPMWWLLAFCGVVESLRFRDLGLGFEKLSLENAGDLNFGKGFLPQTKEGEVQMRIKELKNGRLAMLAVSGILTQSVVWQSPHFPFVPGS</sequence>
<evidence type="ECO:0000256" key="2">
    <source>
        <dbReference type="ARBA" id="ARBA00022528"/>
    </source>
</evidence>
<feature type="compositionally biased region" description="Low complexity" evidence="5">
    <location>
        <begin position="118"/>
        <end position="131"/>
    </location>
</feature>
<dbReference type="Gene3D" id="1.10.3460.10">
    <property type="entry name" value="Chlorophyll a/b binding protein domain"/>
    <property type="match status" value="1"/>
</dbReference>
<gene>
    <name evidence="6" type="ORF">PCOR1329_LOCUS51140</name>
</gene>
<keyword evidence="4" id="KW-0934">Plastid</keyword>
<reference evidence="6" key="1">
    <citation type="submission" date="2023-10" db="EMBL/GenBank/DDBJ databases">
        <authorList>
            <person name="Chen Y."/>
            <person name="Shah S."/>
            <person name="Dougan E. K."/>
            <person name="Thang M."/>
            <person name="Chan C."/>
        </authorList>
    </citation>
    <scope>NUCLEOTIDE SEQUENCE [LARGE SCALE GENOMIC DNA]</scope>
</reference>
<comment type="subcellular location">
    <subcellularLocation>
        <location evidence="1">Plastid</location>
        <location evidence="1">Chloroplast</location>
    </subcellularLocation>
</comment>
<comment type="caution">
    <text evidence="6">The sequence shown here is derived from an EMBL/GenBank/DDBJ whole genome shotgun (WGS) entry which is preliminary data.</text>
</comment>
<evidence type="ECO:0000256" key="3">
    <source>
        <dbReference type="ARBA" id="ARBA00022531"/>
    </source>
</evidence>
<feature type="compositionally biased region" description="Basic residues" evidence="5">
    <location>
        <begin position="90"/>
        <end position="104"/>
    </location>
</feature>
<dbReference type="InterPro" id="IPR022796">
    <property type="entry name" value="Chloroa_b-bind"/>
</dbReference>
<dbReference type="Proteomes" id="UP001189429">
    <property type="component" value="Unassembled WGS sequence"/>
</dbReference>
<evidence type="ECO:0000256" key="4">
    <source>
        <dbReference type="ARBA" id="ARBA00022640"/>
    </source>
</evidence>
<proteinExistence type="predicted"/>
<name>A0ABN9UUH8_9DINO</name>
<keyword evidence="3" id="KW-0602">Photosynthesis</keyword>
<keyword evidence="7" id="KW-1185">Reference proteome</keyword>
<feature type="non-terminal residue" evidence="6">
    <location>
        <position position="1"/>
    </location>
</feature>
<evidence type="ECO:0000256" key="5">
    <source>
        <dbReference type="SAM" id="MobiDB-lite"/>
    </source>
</evidence>
<evidence type="ECO:0000313" key="6">
    <source>
        <dbReference type="EMBL" id="CAK0862815.1"/>
    </source>
</evidence>
<accession>A0ABN9UUH8</accession>
<feature type="compositionally biased region" description="Basic residues" evidence="5">
    <location>
        <begin position="52"/>
        <end position="83"/>
    </location>
</feature>
<dbReference type="Pfam" id="PF00504">
    <property type="entry name" value="Chloroa_b-bind"/>
    <property type="match status" value="1"/>
</dbReference>
<dbReference type="PANTHER" id="PTHR21649">
    <property type="entry name" value="CHLOROPHYLL A/B BINDING PROTEIN"/>
    <property type="match status" value="1"/>
</dbReference>
<dbReference type="InterPro" id="IPR001344">
    <property type="entry name" value="Chloro_AB-bd_pln"/>
</dbReference>
<keyword evidence="2" id="KW-0150">Chloroplast</keyword>
<protein>
    <recommendedName>
        <fullName evidence="8">Chlorophyll a-b binding protein, chloroplastic</fullName>
    </recommendedName>
</protein>
<dbReference type="SUPFAM" id="SSF103511">
    <property type="entry name" value="Chlorophyll a-b binding protein"/>
    <property type="match status" value="1"/>
</dbReference>
<organism evidence="6 7">
    <name type="scientific">Prorocentrum cordatum</name>
    <dbReference type="NCBI Taxonomy" id="2364126"/>
    <lineage>
        <taxon>Eukaryota</taxon>
        <taxon>Sar</taxon>
        <taxon>Alveolata</taxon>
        <taxon>Dinophyceae</taxon>
        <taxon>Prorocentrales</taxon>
        <taxon>Prorocentraceae</taxon>
        <taxon>Prorocentrum</taxon>
    </lineage>
</organism>
<feature type="region of interest" description="Disordered" evidence="5">
    <location>
        <begin position="1"/>
        <end position="133"/>
    </location>
</feature>
<evidence type="ECO:0000313" key="7">
    <source>
        <dbReference type="Proteomes" id="UP001189429"/>
    </source>
</evidence>
<evidence type="ECO:0000256" key="1">
    <source>
        <dbReference type="ARBA" id="ARBA00004229"/>
    </source>
</evidence>
<evidence type="ECO:0008006" key="8">
    <source>
        <dbReference type="Google" id="ProtNLM"/>
    </source>
</evidence>
<dbReference type="EMBL" id="CAUYUJ010016198">
    <property type="protein sequence ID" value="CAK0862815.1"/>
    <property type="molecule type" value="Genomic_DNA"/>
</dbReference>